<dbReference type="SMART" id="SM00042">
    <property type="entry name" value="CUB"/>
    <property type="match status" value="1"/>
</dbReference>
<dbReference type="InterPro" id="IPR000859">
    <property type="entry name" value="CUB_dom"/>
</dbReference>
<dbReference type="PANTHER" id="PTHR47537:SF2">
    <property type="entry name" value="CUBILIN"/>
    <property type="match status" value="1"/>
</dbReference>
<dbReference type="PANTHER" id="PTHR47537">
    <property type="entry name" value="CUBILIN"/>
    <property type="match status" value="1"/>
</dbReference>
<dbReference type="Proteomes" id="UP001154078">
    <property type="component" value="Chromosome 6"/>
</dbReference>
<feature type="region of interest" description="Disordered" evidence="3">
    <location>
        <begin position="128"/>
        <end position="156"/>
    </location>
</feature>
<comment type="caution">
    <text evidence="2">Lacks conserved residue(s) required for the propagation of feature annotation.</text>
</comment>
<name>A0A9P0BD25_BRAAE</name>
<dbReference type="Pfam" id="PF00431">
    <property type="entry name" value="CUB"/>
    <property type="match status" value="1"/>
</dbReference>
<dbReference type="SUPFAM" id="SSF49854">
    <property type="entry name" value="Spermadhesin, CUB domain"/>
    <property type="match status" value="1"/>
</dbReference>
<evidence type="ECO:0000256" key="2">
    <source>
        <dbReference type="PROSITE-ProRule" id="PRU00059"/>
    </source>
</evidence>
<dbReference type="Gene3D" id="2.60.120.290">
    <property type="entry name" value="Spermadhesin, CUB domain"/>
    <property type="match status" value="1"/>
</dbReference>
<evidence type="ECO:0000259" key="4">
    <source>
        <dbReference type="PROSITE" id="PS01180"/>
    </source>
</evidence>
<accession>A0A9P0BD25</accession>
<evidence type="ECO:0000256" key="1">
    <source>
        <dbReference type="ARBA" id="ARBA00023157"/>
    </source>
</evidence>
<protein>
    <recommendedName>
        <fullName evidence="4">CUB domain-containing protein</fullName>
    </recommendedName>
</protein>
<feature type="compositionally biased region" description="Polar residues" evidence="3">
    <location>
        <begin position="131"/>
        <end position="156"/>
    </location>
</feature>
<evidence type="ECO:0000256" key="3">
    <source>
        <dbReference type="SAM" id="MobiDB-lite"/>
    </source>
</evidence>
<keyword evidence="6" id="KW-1185">Reference proteome</keyword>
<proteinExistence type="predicted"/>
<feature type="domain" description="CUB" evidence="4">
    <location>
        <begin position="2"/>
        <end position="122"/>
    </location>
</feature>
<dbReference type="GO" id="GO:0005886">
    <property type="term" value="C:plasma membrane"/>
    <property type="evidence" value="ECO:0007669"/>
    <property type="project" value="TreeGrafter"/>
</dbReference>
<gene>
    <name evidence="5" type="ORF">MELIAE_LOCUS9541</name>
</gene>
<dbReference type="CDD" id="cd00041">
    <property type="entry name" value="CUB"/>
    <property type="match status" value="1"/>
</dbReference>
<keyword evidence="1" id="KW-1015">Disulfide bond</keyword>
<reference evidence="5" key="1">
    <citation type="submission" date="2021-12" db="EMBL/GenBank/DDBJ databases">
        <authorList>
            <person name="King R."/>
        </authorList>
    </citation>
    <scope>NUCLEOTIDE SEQUENCE</scope>
</reference>
<dbReference type="InterPro" id="IPR035914">
    <property type="entry name" value="Sperma_CUB_dom_sf"/>
</dbReference>
<organism evidence="5 6">
    <name type="scientific">Brassicogethes aeneus</name>
    <name type="common">Rape pollen beetle</name>
    <name type="synonym">Meligethes aeneus</name>
    <dbReference type="NCBI Taxonomy" id="1431903"/>
    <lineage>
        <taxon>Eukaryota</taxon>
        <taxon>Metazoa</taxon>
        <taxon>Ecdysozoa</taxon>
        <taxon>Arthropoda</taxon>
        <taxon>Hexapoda</taxon>
        <taxon>Insecta</taxon>
        <taxon>Pterygota</taxon>
        <taxon>Neoptera</taxon>
        <taxon>Endopterygota</taxon>
        <taxon>Coleoptera</taxon>
        <taxon>Polyphaga</taxon>
        <taxon>Cucujiformia</taxon>
        <taxon>Nitidulidae</taxon>
        <taxon>Meligethinae</taxon>
        <taxon>Brassicogethes</taxon>
    </lineage>
</organism>
<sequence length="156" mass="17984">MCDYQFLSSENAPSFGKFYSPRYPSTYPKNIRCSYRFRARYKERIRILFEEIALQKGDLSCLNRADLIRVYDGRSSSDPTIRVLCNEGNELEIFSTGPELYIEFVANSNTPGQGFKGKFQFESIKEKNTELQRSGRPQLSLSTETEPNVSETSKFN</sequence>
<dbReference type="PROSITE" id="PS01180">
    <property type="entry name" value="CUB"/>
    <property type="match status" value="1"/>
</dbReference>
<evidence type="ECO:0000313" key="5">
    <source>
        <dbReference type="EMBL" id="CAH0559454.1"/>
    </source>
</evidence>
<dbReference type="OrthoDB" id="6369184at2759"/>
<evidence type="ECO:0000313" key="6">
    <source>
        <dbReference type="Proteomes" id="UP001154078"/>
    </source>
</evidence>
<dbReference type="InterPro" id="IPR053207">
    <property type="entry name" value="Non-NMDA_GluR_Accessory"/>
</dbReference>
<dbReference type="AlphaFoldDB" id="A0A9P0BD25"/>
<dbReference type="EMBL" id="OV121137">
    <property type="protein sequence ID" value="CAH0559454.1"/>
    <property type="molecule type" value="Genomic_DNA"/>
</dbReference>